<gene>
    <name evidence="2" type="ORF">CQW23_26441</name>
</gene>
<proteinExistence type="predicted"/>
<reference evidence="3" key="2">
    <citation type="journal article" date="2017" name="J. Anim. Genet.">
        <title>Multiple reference genome sequences of hot pepper reveal the massive evolution of plant disease resistance genes by retroduplication.</title>
        <authorList>
            <person name="Kim S."/>
            <person name="Park J."/>
            <person name="Yeom S.-I."/>
            <person name="Kim Y.-M."/>
            <person name="Seo E."/>
            <person name="Kim K.-T."/>
            <person name="Kim M.-S."/>
            <person name="Lee J.M."/>
            <person name="Cheong K."/>
            <person name="Shin H.-S."/>
            <person name="Kim S.-B."/>
            <person name="Han K."/>
            <person name="Lee J."/>
            <person name="Park M."/>
            <person name="Lee H.-A."/>
            <person name="Lee H.-Y."/>
            <person name="Lee Y."/>
            <person name="Oh S."/>
            <person name="Lee J.H."/>
            <person name="Choi E."/>
            <person name="Choi E."/>
            <person name="Lee S.E."/>
            <person name="Jeon J."/>
            <person name="Kim H."/>
            <person name="Choi G."/>
            <person name="Song H."/>
            <person name="Lee J."/>
            <person name="Lee S.-C."/>
            <person name="Kwon J.-K."/>
            <person name="Lee H.-Y."/>
            <person name="Koo N."/>
            <person name="Hong Y."/>
            <person name="Kim R.W."/>
            <person name="Kang W.-H."/>
            <person name="Huh J.H."/>
            <person name="Kang B.-C."/>
            <person name="Yang T.-J."/>
            <person name="Lee Y.-H."/>
            <person name="Bennetzen J.L."/>
            <person name="Choi D."/>
        </authorList>
    </citation>
    <scope>NUCLEOTIDE SEQUENCE [LARGE SCALE GENOMIC DNA]</scope>
    <source>
        <strain evidence="3">cv. PBC81</strain>
    </source>
</reference>
<dbReference type="SUPFAM" id="SSF53474">
    <property type="entry name" value="alpha/beta-Hydrolases"/>
    <property type="match status" value="1"/>
</dbReference>
<keyword evidence="3" id="KW-1185">Reference proteome</keyword>
<comment type="caution">
    <text evidence="2">The sequence shown here is derived from an EMBL/GenBank/DDBJ whole genome shotgun (WGS) entry which is preliminary data.</text>
</comment>
<dbReference type="EMBL" id="MLFT02000011">
    <property type="protein sequence ID" value="PHT34641.1"/>
    <property type="molecule type" value="Genomic_DNA"/>
</dbReference>
<dbReference type="Gene3D" id="3.40.50.620">
    <property type="entry name" value="HUPs"/>
    <property type="match status" value="1"/>
</dbReference>
<dbReference type="InterPro" id="IPR000073">
    <property type="entry name" value="AB_hydrolase_1"/>
</dbReference>
<dbReference type="InterPro" id="IPR036155">
    <property type="entry name" value="Crypto/Photolyase_N_sf"/>
</dbReference>
<dbReference type="SUPFAM" id="SSF52425">
    <property type="entry name" value="Cryptochrome/photolyase, N-terminal domain"/>
    <property type="match status" value="1"/>
</dbReference>
<accession>A0A2G2VNV0</accession>
<dbReference type="InterPro" id="IPR006050">
    <property type="entry name" value="DNA_photolyase_N"/>
</dbReference>
<dbReference type="GO" id="GO:0016787">
    <property type="term" value="F:hydrolase activity"/>
    <property type="evidence" value="ECO:0007669"/>
    <property type="project" value="UniProtKB-ARBA"/>
</dbReference>
<reference evidence="2 3" key="1">
    <citation type="journal article" date="2017" name="Genome Biol.">
        <title>New reference genome sequences of hot pepper reveal the massive evolution of plant disease-resistance genes by retroduplication.</title>
        <authorList>
            <person name="Kim S."/>
            <person name="Park J."/>
            <person name="Yeom S.I."/>
            <person name="Kim Y.M."/>
            <person name="Seo E."/>
            <person name="Kim K.T."/>
            <person name="Kim M.S."/>
            <person name="Lee J.M."/>
            <person name="Cheong K."/>
            <person name="Shin H.S."/>
            <person name="Kim S.B."/>
            <person name="Han K."/>
            <person name="Lee J."/>
            <person name="Park M."/>
            <person name="Lee H.A."/>
            <person name="Lee H.Y."/>
            <person name="Lee Y."/>
            <person name="Oh S."/>
            <person name="Lee J.H."/>
            <person name="Choi E."/>
            <person name="Choi E."/>
            <person name="Lee S.E."/>
            <person name="Jeon J."/>
            <person name="Kim H."/>
            <person name="Choi G."/>
            <person name="Song H."/>
            <person name="Lee J."/>
            <person name="Lee S.C."/>
            <person name="Kwon J.K."/>
            <person name="Lee H.Y."/>
            <person name="Koo N."/>
            <person name="Hong Y."/>
            <person name="Kim R.W."/>
            <person name="Kang W.H."/>
            <person name="Huh J.H."/>
            <person name="Kang B.C."/>
            <person name="Yang T.J."/>
            <person name="Lee Y.H."/>
            <person name="Bennetzen J.L."/>
            <person name="Choi D."/>
        </authorList>
    </citation>
    <scope>NUCLEOTIDE SEQUENCE [LARGE SCALE GENOMIC DNA]</scope>
    <source>
        <strain evidence="3">cv. PBC81</strain>
    </source>
</reference>
<protein>
    <recommendedName>
        <fullName evidence="1">Photolyase/cryptochrome alpha/beta domain-containing protein</fullName>
    </recommendedName>
</protein>
<dbReference type="STRING" id="33114.A0A2G2VNV0"/>
<feature type="domain" description="Photolyase/cryptochrome alpha/beta" evidence="1">
    <location>
        <begin position="40"/>
        <end position="171"/>
    </location>
</feature>
<dbReference type="PROSITE" id="PS51645">
    <property type="entry name" value="PHR_CRY_ALPHA_BETA"/>
    <property type="match status" value="1"/>
</dbReference>
<dbReference type="InterPro" id="IPR029058">
    <property type="entry name" value="AB_hydrolase_fold"/>
</dbReference>
<dbReference type="AlphaFoldDB" id="A0A2G2VNV0"/>
<dbReference type="Pfam" id="PF00875">
    <property type="entry name" value="DNA_photolyase"/>
    <property type="match status" value="1"/>
</dbReference>
<sequence length="706" mass="79183">MAVVSSYRFLSLSFSSNPNTPASCCTCVKMKTPGAVNKDAAAILWYKHDLRIDDHPGIVVASSMHRTLVPLYIFDPRILSRFSDDMVELLLFALEDLKRSLKERGSNLMIRFGAAESVIEGLVKEVKVTNIYVEEEVEFGLWRMLEGVKETLDTIPSAEGTPKLVIWNTPFYDMKSLKVLPKSYAEFKKLKLLITSPLSSQVLPNEDLSFSWGTLPTLEDLKKFMDDNVGMSRNRWALIEKASSTSELQKAQTATLSTVVQGLREQEFIENSPNDSTLKKIQRKRHVKSVFVTQSGNIVGGGTNLVLNALSAYLRYLEETSQDEWQEVHEKMRAVETREGASFGALFGSALLLGIISRRRVYYEAIEYEKERNAGSILPFGYLAKTVAAAFNTVCSIEWYTLLALKGKEASWRGSPVRVWRWNGYLIHYTLTGDEGPALLLVHGFGALWSHYRDNIDNIAEGGNRVWAMTLLGFGESEKPNIVYTEVVWAKLLRDFIIEVVREPVHLVGNSIGGYIAAIVTCLWPALAKSVILLNSAGIVVPGYSGACRSDVRETSGAAWLGARFLSLFLRLNLRNTLKSCYPIRSDRADKWLIQEMLRASYDPGVVVVLESIFSFDLSVPLNYLLQGFEKRVLVLQGMKDPLCDSRSRLAMLREHSEGIVIRELNAGHCPHDEKPEEINSIIQEWVVTLESEVLTTSSKRLGLDC</sequence>
<organism evidence="2 3">
    <name type="scientific">Capsicum baccatum</name>
    <name type="common">Peruvian pepper</name>
    <dbReference type="NCBI Taxonomy" id="33114"/>
    <lineage>
        <taxon>Eukaryota</taxon>
        <taxon>Viridiplantae</taxon>
        <taxon>Streptophyta</taxon>
        <taxon>Embryophyta</taxon>
        <taxon>Tracheophyta</taxon>
        <taxon>Spermatophyta</taxon>
        <taxon>Magnoliopsida</taxon>
        <taxon>eudicotyledons</taxon>
        <taxon>Gunneridae</taxon>
        <taxon>Pentapetalae</taxon>
        <taxon>asterids</taxon>
        <taxon>lamiids</taxon>
        <taxon>Solanales</taxon>
        <taxon>Solanaceae</taxon>
        <taxon>Solanoideae</taxon>
        <taxon>Capsiceae</taxon>
        <taxon>Capsicum</taxon>
    </lineage>
</organism>
<dbReference type="Gene3D" id="3.40.50.1820">
    <property type="entry name" value="alpha/beta hydrolase"/>
    <property type="match status" value="1"/>
</dbReference>
<name>A0A2G2VNV0_CAPBA</name>
<dbReference type="PANTHER" id="PTHR47832">
    <property type="entry name" value="DNA PHOTOLYASE"/>
    <property type="match status" value="1"/>
</dbReference>
<evidence type="ECO:0000313" key="3">
    <source>
        <dbReference type="Proteomes" id="UP000224567"/>
    </source>
</evidence>
<dbReference type="InterPro" id="IPR014729">
    <property type="entry name" value="Rossmann-like_a/b/a_fold"/>
</dbReference>
<evidence type="ECO:0000259" key="1">
    <source>
        <dbReference type="PROSITE" id="PS51645"/>
    </source>
</evidence>
<evidence type="ECO:0000313" key="2">
    <source>
        <dbReference type="EMBL" id="PHT34641.1"/>
    </source>
</evidence>
<dbReference type="Pfam" id="PF12697">
    <property type="entry name" value="Abhydrolase_6"/>
    <property type="match status" value="1"/>
</dbReference>
<dbReference type="PANTHER" id="PTHR47832:SF1">
    <property type="entry name" value="DNA PHOTOLYASE"/>
    <property type="match status" value="1"/>
</dbReference>
<dbReference type="Proteomes" id="UP000224567">
    <property type="component" value="Unassembled WGS sequence"/>
</dbReference>
<dbReference type="OrthoDB" id="408373at2759"/>
<dbReference type="PRINTS" id="PR00412">
    <property type="entry name" value="EPOXHYDRLASE"/>
</dbReference>
<dbReference type="InterPro" id="IPR000639">
    <property type="entry name" value="Epox_hydrolase-like"/>
</dbReference>